<dbReference type="OrthoDB" id="524326at2759"/>
<dbReference type="EMBL" id="CAKASE010000050">
    <property type="protein sequence ID" value="CAG9564339.1"/>
    <property type="molecule type" value="Genomic_DNA"/>
</dbReference>
<keyword evidence="3" id="KW-1185">Reference proteome</keyword>
<evidence type="ECO:0000313" key="3">
    <source>
        <dbReference type="Proteomes" id="UP000789524"/>
    </source>
</evidence>
<reference evidence="2" key="1">
    <citation type="submission" date="2021-09" db="EMBL/GenBank/DDBJ databases">
        <authorList>
            <person name="Martin H S."/>
        </authorList>
    </citation>
    <scope>NUCLEOTIDE SEQUENCE</scope>
</reference>
<organism evidence="2 3">
    <name type="scientific">Danaus chrysippus</name>
    <name type="common">African queen</name>
    <dbReference type="NCBI Taxonomy" id="151541"/>
    <lineage>
        <taxon>Eukaryota</taxon>
        <taxon>Metazoa</taxon>
        <taxon>Ecdysozoa</taxon>
        <taxon>Arthropoda</taxon>
        <taxon>Hexapoda</taxon>
        <taxon>Insecta</taxon>
        <taxon>Pterygota</taxon>
        <taxon>Neoptera</taxon>
        <taxon>Endopterygota</taxon>
        <taxon>Lepidoptera</taxon>
        <taxon>Glossata</taxon>
        <taxon>Ditrysia</taxon>
        <taxon>Papilionoidea</taxon>
        <taxon>Nymphalidae</taxon>
        <taxon>Danainae</taxon>
        <taxon>Danaini</taxon>
        <taxon>Danaina</taxon>
        <taxon>Danaus</taxon>
        <taxon>Anosia</taxon>
    </lineage>
</organism>
<accession>A0A8J2W1Y5</accession>
<comment type="caution">
    <text evidence="2">The sequence shown here is derived from an EMBL/GenBank/DDBJ whole genome shotgun (WGS) entry which is preliminary data.</text>
</comment>
<dbReference type="AlphaFoldDB" id="A0A8J2W1Y5"/>
<name>A0A8J2W1Y5_9NEOP</name>
<gene>
    <name evidence="2" type="ORF">DCHRY22_LOCUS5345</name>
</gene>
<feature type="compositionally biased region" description="Basic and acidic residues" evidence="1">
    <location>
        <begin position="42"/>
        <end position="62"/>
    </location>
</feature>
<feature type="compositionally biased region" description="Low complexity" evidence="1">
    <location>
        <begin position="1"/>
        <end position="15"/>
    </location>
</feature>
<evidence type="ECO:0000313" key="2">
    <source>
        <dbReference type="EMBL" id="CAG9564339.1"/>
    </source>
</evidence>
<feature type="region of interest" description="Disordered" evidence="1">
    <location>
        <begin position="1"/>
        <end position="86"/>
    </location>
</feature>
<feature type="compositionally biased region" description="Basic and acidic residues" evidence="1">
    <location>
        <begin position="200"/>
        <end position="217"/>
    </location>
</feature>
<sequence length="260" mass="29237">MGSSASSPQTSPTSSRHPHTPPHTPTDPNPSPPHSQFVFAQNDRKPALDFTEDPFKDYRYEDPFNIDDPFADLAEPKKEPRARPASAAAFPAAFPAALNGRVSAPPLADDPFTSRDRTDSWAVWPEDDWSPRAKDSQVKDDWAADWDHNANPPATHGLNDTWPATTLPAKKEKSPKPVKYARSLVHTIGGIGRARHKDKKGKEAKEAKEARQARDAELSEEQQWAWAEAESRRLQREADERRRREERELQLALALSRTDQ</sequence>
<feature type="region of interest" description="Disordered" evidence="1">
    <location>
        <begin position="105"/>
        <end position="223"/>
    </location>
</feature>
<feature type="compositionally biased region" description="Pro residues" evidence="1">
    <location>
        <begin position="21"/>
        <end position="33"/>
    </location>
</feature>
<dbReference type="Proteomes" id="UP000789524">
    <property type="component" value="Unassembled WGS sequence"/>
</dbReference>
<proteinExistence type="predicted"/>
<evidence type="ECO:0000256" key="1">
    <source>
        <dbReference type="SAM" id="MobiDB-lite"/>
    </source>
</evidence>
<protein>
    <submittedName>
        <fullName evidence="2">(African queen) hypothetical protein</fullName>
    </submittedName>
</protein>
<feature type="compositionally biased region" description="Basic and acidic residues" evidence="1">
    <location>
        <begin position="129"/>
        <end position="148"/>
    </location>
</feature>